<comment type="caution">
    <text evidence="1">The sequence shown here is derived from an EMBL/GenBank/DDBJ whole genome shotgun (WGS) entry which is preliminary data.</text>
</comment>
<dbReference type="SUPFAM" id="SSF56784">
    <property type="entry name" value="HAD-like"/>
    <property type="match status" value="1"/>
</dbReference>
<dbReference type="InterPro" id="IPR023214">
    <property type="entry name" value="HAD_sf"/>
</dbReference>
<dbReference type="InterPro" id="IPR011951">
    <property type="entry name" value="HAD-SF_hydro_IA_YjjG/PynA"/>
</dbReference>
<dbReference type="SFLD" id="SFLDS00003">
    <property type="entry name" value="Haloacid_Dehalogenase"/>
    <property type="match status" value="1"/>
</dbReference>
<dbReference type="EMBL" id="JACRTL010000001">
    <property type="protein sequence ID" value="MBC8609995.1"/>
    <property type="molecule type" value="Genomic_DNA"/>
</dbReference>
<accession>A0A8J6PGR3</accession>
<dbReference type="NCBIfam" id="TIGR02254">
    <property type="entry name" value="YjjG_YfnB"/>
    <property type="match status" value="1"/>
</dbReference>
<dbReference type="InterPro" id="IPR052550">
    <property type="entry name" value="Pyrimidine_5'-ntase_YjjG"/>
</dbReference>
<name>A0A8J6PGR3_9FIRM</name>
<dbReference type="SFLD" id="SFLDG01129">
    <property type="entry name" value="C1.5:_HAD__Beta-PGM__Phosphata"/>
    <property type="match status" value="1"/>
</dbReference>
<dbReference type="InterPro" id="IPR036412">
    <property type="entry name" value="HAD-like_sf"/>
</dbReference>
<dbReference type="Gene3D" id="1.10.150.240">
    <property type="entry name" value="Putative phosphatase, domain 2"/>
    <property type="match status" value="1"/>
</dbReference>
<dbReference type="Gene3D" id="3.40.50.1000">
    <property type="entry name" value="HAD superfamily/HAD-like"/>
    <property type="match status" value="1"/>
</dbReference>
<proteinExistence type="predicted"/>
<organism evidence="1 2">
    <name type="scientific">Massiliimalia timonensis</name>
    <dbReference type="NCBI Taxonomy" id="1987501"/>
    <lineage>
        <taxon>Bacteria</taxon>
        <taxon>Bacillati</taxon>
        <taxon>Bacillota</taxon>
        <taxon>Clostridia</taxon>
        <taxon>Eubacteriales</taxon>
        <taxon>Oscillospiraceae</taxon>
        <taxon>Massiliimalia</taxon>
    </lineage>
</organism>
<dbReference type="InterPro" id="IPR006439">
    <property type="entry name" value="HAD-SF_hydro_IA"/>
</dbReference>
<evidence type="ECO:0000313" key="2">
    <source>
        <dbReference type="Proteomes" id="UP000632659"/>
    </source>
</evidence>
<dbReference type="InterPro" id="IPR023198">
    <property type="entry name" value="PGP-like_dom2"/>
</dbReference>
<protein>
    <submittedName>
        <fullName evidence="1">Noncanonical pyrimidine nucleotidase, YjjG family</fullName>
    </submittedName>
</protein>
<dbReference type="Pfam" id="PF00702">
    <property type="entry name" value="Hydrolase"/>
    <property type="match status" value="1"/>
</dbReference>
<dbReference type="PANTHER" id="PTHR47478">
    <property type="match status" value="1"/>
</dbReference>
<sequence length="231" mass="26540">MIKAVLWDIDGTLLDFKKSERYALKTCFSRFGLGICDDDAIKRYSAINRTLWEKLEKGEITKQDVLLGRFQAFFKEEQISFDQVEAFNEEYQLCLGDRFFFCEHGLETVTALKGHVKQYAVTNGTLAAQSRKLQKSGLISLFDDIFISDQVGFEKPSREFFQFVWDRIGDCKRHEAIIIGDSLTSDMLGGYQFGILCCWYNPLHAAAPSDIKIDYTIDHLSQVLPLIDHHQ</sequence>
<evidence type="ECO:0000313" key="1">
    <source>
        <dbReference type="EMBL" id="MBC8609995.1"/>
    </source>
</evidence>
<reference evidence="1" key="1">
    <citation type="submission" date="2020-08" db="EMBL/GenBank/DDBJ databases">
        <title>Genome public.</title>
        <authorList>
            <person name="Liu C."/>
            <person name="Sun Q."/>
        </authorList>
    </citation>
    <scope>NUCLEOTIDE SEQUENCE</scope>
    <source>
        <strain evidence="1">NSJ-15</strain>
    </source>
</reference>
<dbReference type="AlphaFoldDB" id="A0A8J6PGR3"/>
<gene>
    <name evidence="1" type="ORF">H8702_02520</name>
</gene>
<dbReference type="PANTHER" id="PTHR47478:SF1">
    <property type="entry name" value="PYRIMIDINE 5'-NUCLEOTIDASE YJJG"/>
    <property type="match status" value="1"/>
</dbReference>
<keyword evidence="2" id="KW-1185">Reference proteome</keyword>
<dbReference type="RefSeq" id="WP_154824588.1">
    <property type="nucleotide sequence ID" value="NZ_JACRTL010000001.1"/>
</dbReference>
<dbReference type="GO" id="GO:0008253">
    <property type="term" value="F:5'-nucleotidase activity"/>
    <property type="evidence" value="ECO:0007669"/>
    <property type="project" value="InterPro"/>
</dbReference>
<dbReference type="Proteomes" id="UP000632659">
    <property type="component" value="Unassembled WGS sequence"/>
</dbReference>
<dbReference type="NCBIfam" id="TIGR01549">
    <property type="entry name" value="HAD-SF-IA-v1"/>
    <property type="match status" value="1"/>
</dbReference>